<feature type="transmembrane region" description="Helical" evidence="5">
    <location>
        <begin position="218"/>
        <end position="237"/>
    </location>
</feature>
<dbReference type="Proteomes" id="UP000295210">
    <property type="component" value="Unassembled WGS sequence"/>
</dbReference>
<organism evidence="6 7">
    <name type="scientific">Acidipila rosea</name>
    <dbReference type="NCBI Taxonomy" id="768535"/>
    <lineage>
        <taxon>Bacteria</taxon>
        <taxon>Pseudomonadati</taxon>
        <taxon>Acidobacteriota</taxon>
        <taxon>Terriglobia</taxon>
        <taxon>Terriglobales</taxon>
        <taxon>Acidobacteriaceae</taxon>
        <taxon>Acidipila</taxon>
    </lineage>
</organism>
<comment type="subcellular location">
    <subcellularLocation>
        <location evidence="1">Endomembrane system</location>
        <topology evidence="1">Multi-pass membrane protein</topology>
    </subcellularLocation>
</comment>
<feature type="transmembrane region" description="Helical" evidence="5">
    <location>
        <begin position="61"/>
        <end position="80"/>
    </location>
</feature>
<evidence type="ECO:0000313" key="7">
    <source>
        <dbReference type="Proteomes" id="UP000295210"/>
    </source>
</evidence>
<evidence type="ECO:0000256" key="2">
    <source>
        <dbReference type="ARBA" id="ARBA00022692"/>
    </source>
</evidence>
<dbReference type="InterPro" id="IPR007318">
    <property type="entry name" value="Phopholipid_MeTrfase"/>
</dbReference>
<evidence type="ECO:0000256" key="4">
    <source>
        <dbReference type="ARBA" id="ARBA00023136"/>
    </source>
</evidence>
<feature type="transmembrane region" description="Helical" evidence="5">
    <location>
        <begin position="190"/>
        <end position="212"/>
    </location>
</feature>
<gene>
    <name evidence="6" type="ORF">C7378_2144</name>
</gene>
<evidence type="ECO:0000256" key="1">
    <source>
        <dbReference type="ARBA" id="ARBA00004127"/>
    </source>
</evidence>
<dbReference type="GO" id="GO:0032259">
    <property type="term" value="P:methylation"/>
    <property type="evidence" value="ECO:0007669"/>
    <property type="project" value="UniProtKB-KW"/>
</dbReference>
<keyword evidence="6" id="KW-0489">Methyltransferase</keyword>
<reference evidence="6 7" key="1">
    <citation type="submission" date="2019-03" db="EMBL/GenBank/DDBJ databases">
        <title>Genomic Encyclopedia of Type Strains, Phase IV (KMG-IV): sequencing the most valuable type-strain genomes for metagenomic binning, comparative biology and taxonomic classification.</title>
        <authorList>
            <person name="Goeker M."/>
        </authorList>
    </citation>
    <scope>NUCLEOTIDE SEQUENCE [LARGE SCALE GENOMIC DNA]</scope>
    <source>
        <strain evidence="6 7">DSM 103428</strain>
    </source>
</reference>
<dbReference type="PANTHER" id="PTHR43847">
    <property type="entry name" value="BLL3993 PROTEIN"/>
    <property type="match status" value="1"/>
</dbReference>
<dbReference type="Gene3D" id="1.20.120.1630">
    <property type="match status" value="1"/>
</dbReference>
<dbReference type="OrthoDB" id="5471300at2"/>
<feature type="transmembrane region" description="Helical" evidence="5">
    <location>
        <begin position="12"/>
        <end position="27"/>
    </location>
</feature>
<dbReference type="Pfam" id="PF04191">
    <property type="entry name" value="PEMT"/>
    <property type="match status" value="1"/>
</dbReference>
<evidence type="ECO:0000256" key="5">
    <source>
        <dbReference type="SAM" id="Phobius"/>
    </source>
</evidence>
<evidence type="ECO:0000313" key="6">
    <source>
        <dbReference type="EMBL" id="TCK72561.1"/>
    </source>
</evidence>
<dbReference type="AlphaFoldDB" id="A0A4V2PV83"/>
<dbReference type="EMBL" id="SMGK01000003">
    <property type="protein sequence ID" value="TCK72561.1"/>
    <property type="molecule type" value="Genomic_DNA"/>
</dbReference>
<name>A0A4V2PV83_9BACT</name>
<comment type="caution">
    <text evidence="6">The sequence shown here is derived from an EMBL/GenBank/DDBJ whole genome shotgun (WGS) entry which is preliminary data.</text>
</comment>
<keyword evidence="4 5" id="KW-0472">Membrane</keyword>
<dbReference type="PANTHER" id="PTHR43847:SF1">
    <property type="entry name" value="BLL3993 PROTEIN"/>
    <property type="match status" value="1"/>
</dbReference>
<evidence type="ECO:0000256" key="3">
    <source>
        <dbReference type="ARBA" id="ARBA00022989"/>
    </source>
</evidence>
<dbReference type="InterPro" id="IPR052527">
    <property type="entry name" value="Metal_cation-efflux_comp"/>
</dbReference>
<feature type="transmembrane region" description="Helical" evidence="5">
    <location>
        <begin position="118"/>
        <end position="149"/>
    </location>
</feature>
<keyword evidence="7" id="KW-1185">Reference proteome</keyword>
<dbReference type="RefSeq" id="WP_131996038.1">
    <property type="nucleotide sequence ID" value="NZ_SMGK01000003.1"/>
</dbReference>
<keyword evidence="2 5" id="KW-0812">Transmembrane</keyword>
<dbReference type="GO" id="GO:0008168">
    <property type="term" value="F:methyltransferase activity"/>
    <property type="evidence" value="ECO:0007669"/>
    <property type="project" value="UniProtKB-KW"/>
</dbReference>
<protein>
    <submittedName>
        <fullName evidence="6">Protein-S-isoprenylcysteine O-methyltransferase Ste14</fullName>
    </submittedName>
</protein>
<dbReference type="GO" id="GO:0012505">
    <property type="term" value="C:endomembrane system"/>
    <property type="evidence" value="ECO:0007669"/>
    <property type="project" value="UniProtKB-SubCell"/>
</dbReference>
<proteinExistence type="predicted"/>
<keyword evidence="6" id="KW-0808">Transferase</keyword>
<keyword evidence="3 5" id="KW-1133">Transmembrane helix</keyword>
<sequence>MKATNLEFRFRMPIIFALYVLGFWAPWERYSSHTSAITSTWLELIGAIASAHWLSLSNATMFVTSMAIALAFAGAVIRIWGTAYLGASTMQAPSLQGQQVLAAGPYRHVRNPLYLGSYLTALTVAILMPPQGALFFVVTLGFFILRLVLAEESFLRDKLNGPYLDYVKRVPRILPSPWPRVPSSATRPHWFDGLLAETFPLAFAICFAVLAWRYNSHLLTQSVIICFGGSLIVRAMLPGRHPDGVLSK</sequence>
<accession>A0A4V2PV83</accession>